<dbReference type="Proteomes" id="UP000619479">
    <property type="component" value="Unassembled WGS sequence"/>
</dbReference>
<comment type="caution">
    <text evidence="1">The sequence shown here is derived from an EMBL/GenBank/DDBJ whole genome shotgun (WGS) entry which is preliminary data.</text>
</comment>
<evidence type="ECO:0000313" key="2">
    <source>
        <dbReference type="Proteomes" id="UP000619479"/>
    </source>
</evidence>
<dbReference type="EMBL" id="BOMH01000002">
    <property type="protein sequence ID" value="GID62442.1"/>
    <property type="molecule type" value="Genomic_DNA"/>
</dbReference>
<protein>
    <submittedName>
        <fullName evidence="1">Uncharacterized protein</fullName>
    </submittedName>
</protein>
<name>A0A919IBI4_9ACTN</name>
<keyword evidence="2" id="KW-1185">Reference proteome</keyword>
<accession>A0A919IBI4</accession>
<dbReference type="AlphaFoldDB" id="A0A919IBI4"/>
<proteinExistence type="predicted"/>
<sequence length="102" mass="11430">MDIRNSGTGWLVMWLEPLGEDRWLRPGEKFRVQDDYDGEEAPFTVDFWADVADRAAGIEHVAVWIEYGDCHATVTDETGAVIACGHQRPTGVDHEWADARAA</sequence>
<evidence type="ECO:0000313" key="1">
    <source>
        <dbReference type="EMBL" id="GID62442.1"/>
    </source>
</evidence>
<gene>
    <name evidence="1" type="ORF">Acy02nite_03230</name>
</gene>
<reference evidence="1" key="1">
    <citation type="submission" date="2021-01" db="EMBL/GenBank/DDBJ databases">
        <title>Whole genome shotgun sequence of Actinoplanes cyaneus NBRC 14990.</title>
        <authorList>
            <person name="Komaki H."/>
            <person name="Tamura T."/>
        </authorList>
    </citation>
    <scope>NUCLEOTIDE SEQUENCE</scope>
    <source>
        <strain evidence="1">NBRC 14990</strain>
    </source>
</reference>
<organism evidence="1 2">
    <name type="scientific">Actinoplanes cyaneus</name>
    <dbReference type="NCBI Taxonomy" id="52696"/>
    <lineage>
        <taxon>Bacteria</taxon>
        <taxon>Bacillati</taxon>
        <taxon>Actinomycetota</taxon>
        <taxon>Actinomycetes</taxon>
        <taxon>Micromonosporales</taxon>
        <taxon>Micromonosporaceae</taxon>
        <taxon>Actinoplanes</taxon>
    </lineage>
</organism>